<dbReference type="PANTHER" id="PTHR30055:SF200">
    <property type="entry name" value="HTH-TYPE TRANSCRIPTIONAL REPRESSOR BDCR"/>
    <property type="match status" value="1"/>
</dbReference>
<feature type="domain" description="HTH tetR-type" evidence="3">
    <location>
        <begin position="18"/>
        <end position="78"/>
    </location>
</feature>
<dbReference type="InterPro" id="IPR009057">
    <property type="entry name" value="Homeodomain-like_sf"/>
</dbReference>
<evidence type="ECO:0000256" key="1">
    <source>
        <dbReference type="ARBA" id="ARBA00023125"/>
    </source>
</evidence>
<dbReference type="EMBL" id="UGRY01000002">
    <property type="protein sequence ID" value="SUA73268.1"/>
    <property type="molecule type" value="Genomic_DNA"/>
</dbReference>
<protein>
    <submittedName>
        <fullName evidence="4">DNA-binding transcriptional repressor AcrR</fullName>
    </submittedName>
</protein>
<sequence length="197" mass="21577">MAKDRRGGRDWLAEQRADLAAERILDAAARLFAERGPGAVGMGDIATAAGCSRATLYRYFENRQAVRLAFVHREARRIAARVFAQVETVEDAPEQVVTAMLTAVREVRSDPVLMAWFRPGESGSTGRISQDSEVIEAIAGGLFATSVVDREERGRLARWLTRVIVSLLAAPGRDEADERAMLEEFVAPLVSRAVVGH</sequence>
<name>A0A378Y8V4_9NOCA</name>
<dbReference type="InterPro" id="IPR050109">
    <property type="entry name" value="HTH-type_TetR-like_transc_reg"/>
</dbReference>
<feature type="DNA-binding region" description="H-T-H motif" evidence="2">
    <location>
        <begin position="41"/>
        <end position="60"/>
    </location>
</feature>
<keyword evidence="1 2" id="KW-0238">DNA-binding</keyword>
<evidence type="ECO:0000256" key="2">
    <source>
        <dbReference type="PROSITE-ProRule" id="PRU00335"/>
    </source>
</evidence>
<evidence type="ECO:0000313" key="5">
    <source>
        <dbReference type="Proteomes" id="UP000255467"/>
    </source>
</evidence>
<reference evidence="4 5" key="1">
    <citation type="submission" date="2018-06" db="EMBL/GenBank/DDBJ databases">
        <authorList>
            <consortium name="Pathogen Informatics"/>
            <person name="Doyle S."/>
        </authorList>
    </citation>
    <scope>NUCLEOTIDE SEQUENCE [LARGE SCALE GENOMIC DNA]</scope>
    <source>
        <strain evidence="4 5">NCTC1934</strain>
    </source>
</reference>
<dbReference type="STRING" id="1406858.GCA_000710895_01273"/>
<evidence type="ECO:0000313" key="4">
    <source>
        <dbReference type="EMBL" id="SUA73268.1"/>
    </source>
</evidence>
<accession>A0A378Y8V4</accession>
<dbReference type="Gene3D" id="1.10.357.10">
    <property type="entry name" value="Tetracycline Repressor, domain 2"/>
    <property type="match status" value="1"/>
</dbReference>
<dbReference type="InterPro" id="IPR001647">
    <property type="entry name" value="HTH_TetR"/>
</dbReference>
<dbReference type="PRINTS" id="PR00455">
    <property type="entry name" value="HTHTETR"/>
</dbReference>
<dbReference type="AlphaFoldDB" id="A0A378Y8V4"/>
<organism evidence="4 5">
    <name type="scientific">Nocardia otitidiscaviarum</name>
    <dbReference type="NCBI Taxonomy" id="1823"/>
    <lineage>
        <taxon>Bacteria</taxon>
        <taxon>Bacillati</taxon>
        <taxon>Actinomycetota</taxon>
        <taxon>Actinomycetes</taxon>
        <taxon>Mycobacteriales</taxon>
        <taxon>Nocardiaceae</taxon>
        <taxon>Nocardia</taxon>
    </lineage>
</organism>
<dbReference type="PANTHER" id="PTHR30055">
    <property type="entry name" value="HTH-TYPE TRANSCRIPTIONAL REGULATOR RUTR"/>
    <property type="match status" value="1"/>
</dbReference>
<dbReference type="GO" id="GO:0000976">
    <property type="term" value="F:transcription cis-regulatory region binding"/>
    <property type="evidence" value="ECO:0007669"/>
    <property type="project" value="TreeGrafter"/>
</dbReference>
<evidence type="ECO:0000259" key="3">
    <source>
        <dbReference type="PROSITE" id="PS50977"/>
    </source>
</evidence>
<dbReference type="PROSITE" id="PS50977">
    <property type="entry name" value="HTH_TETR_2"/>
    <property type="match status" value="1"/>
</dbReference>
<dbReference type="SUPFAM" id="SSF46689">
    <property type="entry name" value="Homeodomain-like"/>
    <property type="match status" value="1"/>
</dbReference>
<keyword evidence="5" id="KW-1185">Reference proteome</keyword>
<gene>
    <name evidence="4" type="ORF">NCTC1934_00705</name>
</gene>
<dbReference type="OrthoDB" id="4541857at2"/>
<proteinExistence type="predicted"/>
<dbReference type="GO" id="GO:0003700">
    <property type="term" value="F:DNA-binding transcription factor activity"/>
    <property type="evidence" value="ECO:0007669"/>
    <property type="project" value="TreeGrafter"/>
</dbReference>
<dbReference type="RefSeq" id="WP_039817059.1">
    <property type="nucleotide sequence ID" value="NZ_UGRY01000002.1"/>
</dbReference>
<dbReference type="Proteomes" id="UP000255467">
    <property type="component" value="Unassembled WGS sequence"/>
</dbReference>
<dbReference type="Pfam" id="PF00440">
    <property type="entry name" value="TetR_N"/>
    <property type="match status" value="1"/>
</dbReference>